<evidence type="ECO:0000256" key="7">
    <source>
        <dbReference type="ARBA" id="ARBA00022723"/>
    </source>
</evidence>
<dbReference type="EMBL" id="NMQE01000455">
    <property type="protein sequence ID" value="PMB21140.1"/>
    <property type="molecule type" value="Genomic_DNA"/>
</dbReference>
<evidence type="ECO:0000256" key="9">
    <source>
        <dbReference type="ARBA" id="ARBA00022842"/>
    </source>
</evidence>
<keyword evidence="3" id="KW-0820">tRNA-binding</keyword>
<keyword evidence="6" id="KW-0548">Nucleotidyltransferase</keyword>
<dbReference type="AlphaFoldDB" id="A0A2N6LDH8"/>
<keyword evidence="8" id="KW-0547">Nucleotide-binding</keyword>
<dbReference type="Gene3D" id="1.10.3090.10">
    <property type="entry name" value="cca-adding enzyme, domain 2"/>
    <property type="match status" value="1"/>
</dbReference>
<evidence type="ECO:0000259" key="12">
    <source>
        <dbReference type="Pfam" id="PF01743"/>
    </source>
</evidence>
<protein>
    <submittedName>
        <fullName evidence="15">[cytidine(C)-cytidine(C)-adenosine (A)]-adding enzyme</fullName>
    </submittedName>
</protein>
<dbReference type="InterPro" id="IPR050124">
    <property type="entry name" value="tRNA_CCA-adding_enzyme"/>
</dbReference>
<dbReference type="RefSeq" id="WP_102182171.1">
    <property type="nucleotide sequence ID" value="NZ_NMQE01000455.1"/>
</dbReference>
<dbReference type="PANTHER" id="PTHR47545:SF2">
    <property type="entry name" value="CC-ADDING TRNA NUCLEOTIDYLTRANSFERASE"/>
    <property type="match status" value="1"/>
</dbReference>
<reference evidence="15 16" key="1">
    <citation type="submission" date="2017-07" db="EMBL/GenBank/DDBJ databases">
        <title>Genomes of Fischerella (Mastigocladus) sp. strains.</title>
        <authorList>
            <person name="Miller S.R."/>
        </authorList>
    </citation>
    <scope>NUCLEOTIDE SEQUENCE [LARGE SCALE GENOMIC DNA]</scope>
    <source>
        <strain evidence="15 16">CCMEE 5318</strain>
    </source>
</reference>
<accession>A0A2N6LDH8</accession>
<evidence type="ECO:0000256" key="4">
    <source>
        <dbReference type="ARBA" id="ARBA00022679"/>
    </source>
</evidence>
<evidence type="ECO:0000256" key="8">
    <source>
        <dbReference type="ARBA" id="ARBA00022741"/>
    </source>
</evidence>
<keyword evidence="10 11" id="KW-0694">RNA-binding</keyword>
<feature type="domain" description="tRNA nucleotidyltransferase/poly(A) polymerase RNA and SrmB- binding" evidence="13">
    <location>
        <begin position="164"/>
        <end position="224"/>
    </location>
</feature>
<dbReference type="InterPro" id="IPR043519">
    <property type="entry name" value="NT_sf"/>
</dbReference>
<keyword evidence="4 11" id="KW-0808">Transferase</keyword>
<feature type="domain" description="Poly A polymerase head" evidence="12">
    <location>
        <begin position="27"/>
        <end position="139"/>
    </location>
</feature>
<evidence type="ECO:0000256" key="11">
    <source>
        <dbReference type="RuleBase" id="RU003953"/>
    </source>
</evidence>
<dbReference type="Gene3D" id="3.30.460.10">
    <property type="entry name" value="Beta Polymerase, domain 2"/>
    <property type="match status" value="1"/>
</dbReference>
<dbReference type="InterPro" id="IPR032828">
    <property type="entry name" value="PolyA_RNA-bd"/>
</dbReference>
<comment type="similarity">
    <text evidence="2 11">Belongs to the tRNA nucleotidyltransferase/poly(A) polymerase family.</text>
</comment>
<evidence type="ECO:0000259" key="13">
    <source>
        <dbReference type="Pfam" id="PF12627"/>
    </source>
</evidence>
<evidence type="ECO:0000259" key="14">
    <source>
        <dbReference type="Pfam" id="PF13735"/>
    </source>
</evidence>
<evidence type="ECO:0000256" key="10">
    <source>
        <dbReference type="ARBA" id="ARBA00022884"/>
    </source>
</evidence>
<dbReference type="CDD" id="cd05398">
    <property type="entry name" value="NT_ClassII-CCAase"/>
    <property type="match status" value="1"/>
</dbReference>
<proteinExistence type="inferred from homology"/>
<keyword evidence="7" id="KW-0479">Metal-binding</keyword>
<feature type="domain" description="CCA-adding enzyme C-terminal" evidence="14">
    <location>
        <begin position="265"/>
        <end position="408"/>
    </location>
</feature>
<keyword evidence="9" id="KW-0460">Magnesium</keyword>
<dbReference type="SUPFAM" id="SSF81301">
    <property type="entry name" value="Nucleotidyltransferase"/>
    <property type="match status" value="1"/>
</dbReference>
<gene>
    <name evidence="15" type="ORF">CEN46_15020</name>
</gene>
<dbReference type="InterPro" id="IPR002646">
    <property type="entry name" value="PolA_pol_head_dom"/>
</dbReference>
<dbReference type="Pfam" id="PF01743">
    <property type="entry name" value="PolyA_pol"/>
    <property type="match status" value="1"/>
</dbReference>
<evidence type="ECO:0000256" key="3">
    <source>
        <dbReference type="ARBA" id="ARBA00022555"/>
    </source>
</evidence>
<dbReference type="Pfam" id="PF13735">
    <property type="entry name" value="tRNA_NucTran2_2"/>
    <property type="match status" value="1"/>
</dbReference>
<dbReference type="GO" id="GO:0016779">
    <property type="term" value="F:nucleotidyltransferase activity"/>
    <property type="evidence" value="ECO:0007669"/>
    <property type="project" value="UniProtKB-KW"/>
</dbReference>
<keyword evidence="5" id="KW-0819">tRNA processing</keyword>
<dbReference type="InterPro" id="IPR032810">
    <property type="entry name" value="CCA-adding_enz_C"/>
</dbReference>
<evidence type="ECO:0000313" key="16">
    <source>
        <dbReference type="Proteomes" id="UP000235081"/>
    </source>
</evidence>
<dbReference type="GO" id="GO:0000049">
    <property type="term" value="F:tRNA binding"/>
    <property type="evidence" value="ECO:0007669"/>
    <property type="project" value="UniProtKB-KW"/>
</dbReference>
<dbReference type="Proteomes" id="UP000235081">
    <property type="component" value="Unassembled WGS sequence"/>
</dbReference>
<dbReference type="GO" id="GO:0008033">
    <property type="term" value="P:tRNA processing"/>
    <property type="evidence" value="ECO:0007669"/>
    <property type="project" value="UniProtKB-KW"/>
</dbReference>
<dbReference type="SUPFAM" id="SSF81891">
    <property type="entry name" value="Poly A polymerase C-terminal region-like"/>
    <property type="match status" value="1"/>
</dbReference>
<comment type="caution">
    <text evidence="15">The sequence shown here is derived from an EMBL/GenBank/DDBJ whole genome shotgun (WGS) entry which is preliminary data.</text>
</comment>
<dbReference type="PANTHER" id="PTHR47545">
    <property type="entry name" value="MULTIFUNCTIONAL CCA PROTEIN"/>
    <property type="match status" value="1"/>
</dbReference>
<name>A0A2N6LDH8_9CYAN</name>
<dbReference type="Pfam" id="PF12627">
    <property type="entry name" value="PolyA_pol_RNAbd"/>
    <property type="match status" value="1"/>
</dbReference>
<evidence type="ECO:0000256" key="5">
    <source>
        <dbReference type="ARBA" id="ARBA00022694"/>
    </source>
</evidence>
<sequence length="417" mass="45802">MAINHLVLSTLAPENWPFSIESLPQPAYIVGGAVRDAILGRTREYLDLDFVLPVNAVSVAHQIAKQYKAGFVLLDSERQIARVVFADATADFAQQEGISLETDLHRRDFTVNAIAYNPHTQEIIDPLQGCADIEKQLLRMVSPKNLEDDPLRLLRAYRQASQLDFTIEPDTQAAIRGLASHINRVAAERVRVELGYMLANSQGSVWLINAGKDGLLTPFFKNATEANLQKLSAVDTAATQLTHFWPQLGEQLQNPVRDTVKTTWLGIAKLACLVNPNPEIAEIELQELTYSRAEIKAITTALKLFPQLQAPLMTLREQYFFFQEAGTVFISTAVLSVVHGQSVKAIAPLVNRYLNPNDLVAHPTPLVSGRDIMLALNIPASPLVGKLLTEIAIAQIEGKIYTAAQAIELAASLVDGS</sequence>
<comment type="cofactor">
    <cofactor evidence="1">
        <name>Mg(2+)</name>
        <dbReference type="ChEBI" id="CHEBI:18420"/>
    </cofactor>
</comment>
<dbReference type="GO" id="GO:0046872">
    <property type="term" value="F:metal ion binding"/>
    <property type="evidence" value="ECO:0007669"/>
    <property type="project" value="UniProtKB-KW"/>
</dbReference>
<evidence type="ECO:0000256" key="6">
    <source>
        <dbReference type="ARBA" id="ARBA00022695"/>
    </source>
</evidence>
<evidence type="ECO:0000313" key="15">
    <source>
        <dbReference type="EMBL" id="PMB21140.1"/>
    </source>
</evidence>
<evidence type="ECO:0000256" key="1">
    <source>
        <dbReference type="ARBA" id="ARBA00001946"/>
    </source>
</evidence>
<organism evidence="15 16">
    <name type="scientific">Fischerella thermalis CCMEE 5318</name>
    <dbReference type="NCBI Taxonomy" id="2019666"/>
    <lineage>
        <taxon>Bacteria</taxon>
        <taxon>Bacillati</taxon>
        <taxon>Cyanobacteriota</taxon>
        <taxon>Cyanophyceae</taxon>
        <taxon>Nostocales</taxon>
        <taxon>Hapalosiphonaceae</taxon>
        <taxon>Fischerella</taxon>
    </lineage>
</organism>
<evidence type="ECO:0000256" key="2">
    <source>
        <dbReference type="ARBA" id="ARBA00007265"/>
    </source>
</evidence>
<dbReference type="GO" id="GO:0000166">
    <property type="term" value="F:nucleotide binding"/>
    <property type="evidence" value="ECO:0007669"/>
    <property type="project" value="UniProtKB-KW"/>
</dbReference>